<dbReference type="GO" id="GO:0034993">
    <property type="term" value="C:meiotic nuclear membrane microtubule tethering complex"/>
    <property type="evidence" value="ECO:0007669"/>
    <property type="project" value="TreeGrafter"/>
</dbReference>
<evidence type="ECO:0000256" key="3">
    <source>
        <dbReference type="ARBA" id="ARBA00022989"/>
    </source>
</evidence>
<reference evidence="8 9" key="1">
    <citation type="submission" date="2016-08" db="EMBL/GenBank/DDBJ databases">
        <title>A Parts List for Fungal Cellulosomes Revealed by Comparative Genomics.</title>
        <authorList>
            <consortium name="DOE Joint Genome Institute"/>
            <person name="Haitjema C.H."/>
            <person name="Gilmore S.P."/>
            <person name="Henske J.K."/>
            <person name="Solomon K.V."/>
            <person name="De Groot R."/>
            <person name="Kuo A."/>
            <person name="Mondo S.J."/>
            <person name="Salamov A.A."/>
            <person name="Labutti K."/>
            <person name="Zhao Z."/>
            <person name="Chiniquy J."/>
            <person name="Barry K."/>
            <person name="Brewer H.M."/>
            <person name="Purvine S.O."/>
            <person name="Wright A.T."/>
            <person name="Boxma B."/>
            <person name="Van Alen T."/>
            <person name="Hackstein J.H."/>
            <person name="Baker S.E."/>
            <person name="Grigoriev I.V."/>
            <person name="O'Malley M.A."/>
        </authorList>
    </citation>
    <scope>NUCLEOTIDE SEQUENCE [LARGE SCALE GENOMIC DNA]</scope>
    <source>
        <strain evidence="8 9">G1</strain>
    </source>
</reference>
<dbReference type="OrthoDB" id="342281at2759"/>
<keyword evidence="3 6" id="KW-1133">Transmembrane helix</keyword>
<evidence type="ECO:0000256" key="2">
    <source>
        <dbReference type="ARBA" id="ARBA00022692"/>
    </source>
</evidence>
<evidence type="ECO:0000313" key="9">
    <source>
        <dbReference type="Proteomes" id="UP000193920"/>
    </source>
</evidence>
<evidence type="ECO:0000256" key="5">
    <source>
        <dbReference type="SAM" id="MobiDB-lite"/>
    </source>
</evidence>
<dbReference type="PANTHER" id="PTHR12911">
    <property type="entry name" value="SAD1/UNC-84-LIKE PROTEIN-RELATED"/>
    <property type="match status" value="1"/>
</dbReference>
<evidence type="ECO:0000313" key="8">
    <source>
        <dbReference type="EMBL" id="ORY21730.1"/>
    </source>
</evidence>
<gene>
    <name evidence="8" type="ORF">LY90DRAFT_676157</name>
</gene>
<dbReference type="Gene3D" id="2.60.120.260">
    <property type="entry name" value="Galactose-binding domain-like"/>
    <property type="match status" value="1"/>
</dbReference>
<accession>A0A1Y2AHG2</accession>
<protein>
    <recommendedName>
        <fullName evidence="7">SUN domain-containing protein</fullName>
    </recommendedName>
</protein>
<dbReference type="GO" id="GO:0043495">
    <property type="term" value="F:protein-membrane adaptor activity"/>
    <property type="evidence" value="ECO:0007669"/>
    <property type="project" value="TreeGrafter"/>
</dbReference>
<keyword evidence="9" id="KW-1185">Reference proteome</keyword>
<evidence type="ECO:0000256" key="6">
    <source>
        <dbReference type="SAM" id="Phobius"/>
    </source>
</evidence>
<comment type="caution">
    <text evidence="8">The sequence shown here is derived from an EMBL/GenBank/DDBJ whole genome shotgun (WGS) entry which is preliminary data.</text>
</comment>
<dbReference type="InterPro" id="IPR012919">
    <property type="entry name" value="SUN_dom"/>
</dbReference>
<organism evidence="8 9">
    <name type="scientific">Neocallimastix californiae</name>
    <dbReference type="NCBI Taxonomy" id="1754190"/>
    <lineage>
        <taxon>Eukaryota</taxon>
        <taxon>Fungi</taxon>
        <taxon>Fungi incertae sedis</taxon>
        <taxon>Chytridiomycota</taxon>
        <taxon>Chytridiomycota incertae sedis</taxon>
        <taxon>Neocallimastigomycetes</taxon>
        <taxon>Neocallimastigales</taxon>
        <taxon>Neocallimastigaceae</taxon>
        <taxon>Neocallimastix</taxon>
    </lineage>
</organism>
<name>A0A1Y2AHG2_9FUNG</name>
<dbReference type="Pfam" id="PF07738">
    <property type="entry name" value="Sad1_UNC"/>
    <property type="match status" value="2"/>
</dbReference>
<proteinExistence type="predicted"/>
<feature type="region of interest" description="Disordered" evidence="5">
    <location>
        <begin position="687"/>
        <end position="734"/>
    </location>
</feature>
<keyword evidence="4 6" id="KW-0472">Membrane</keyword>
<dbReference type="Proteomes" id="UP000193920">
    <property type="component" value="Unassembled WGS sequence"/>
</dbReference>
<evidence type="ECO:0000256" key="1">
    <source>
        <dbReference type="ARBA" id="ARBA00004370"/>
    </source>
</evidence>
<evidence type="ECO:0000256" key="4">
    <source>
        <dbReference type="ARBA" id="ARBA00023136"/>
    </source>
</evidence>
<dbReference type="PROSITE" id="PS51469">
    <property type="entry name" value="SUN"/>
    <property type="match status" value="1"/>
</dbReference>
<dbReference type="STRING" id="1754190.A0A1Y2AHG2"/>
<dbReference type="AlphaFoldDB" id="A0A1Y2AHG2"/>
<dbReference type="InterPro" id="IPR045119">
    <property type="entry name" value="SUN1-5"/>
</dbReference>
<sequence>MDNLNIYAYNIWHFYIPEIFFFIKDSIYYVLFLLFKIMFSRFFIVIGLLYLIKLNSNSNNNNNNNNNNMLKEISHEMVYLFQFCTSLLSLFIHLPSYSYSSTSNSILNNNILSFNGRPSKLLTDNKRSNYYNDDNDMNKNNISNHLSDNNYCIFPRNQFIIGDIIDNTNLLKEEGNVCDNLQFKSQTQSNSNSISSEKEMMKQLLDFSDVFKKLDNLHSTLNQINRNHESLYKHIKNTKNSHQIIHHTLEGYSLEIYNLYNKINQSEEQLIHTIQSKSNAIDFQYQKNVERDEHFLQYIQRESKTFAQYTDILKLNQYSSLENENDKLCKFENPLWNTKNNEEICKEDYHQKSRFLNTNELNIIYELYQIYHERFLKLKQKNIKKNQTNESLFQELNHMTKQIENVHTIIKMLNMNQEKLENKFKSIEQLMINGNLSSLQQTSSNANQYIQPQFTSHKNKNKYEDWICSYIPSNFYADSSLDNPVPTINSLDQCPIFHNEFIDLVYQYVIKKIHESDHGVSQPDYALKSSGGYVIHSLTSPSYTGEIHYEDQIINDMDTNKDNTNNKQKNTNTILNQRYHHDHHSNEANSSFLKILLSKYILNNISYFLNPSADLVIDPHILPGYGWAMKGSSGYITIGLAKPIYPKSFTIDHIPFNLNLEDSLASAPRYIEVIGIYDLQKYKMNQRQSNNNNNNNNSKNENKNHKKNKIKILNNNGKRKGKGKGKEKEEEEEVKETNNEIILIPVFEFDPLHTTSLSVPVSKDIYIHIKKPISFIQIKILSNWGNSDYTYIYRLRIH</sequence>
<feature type="transmembrane region" description="Helical" evidence="6">
    <location>
        <begin position="27"/>
        <end position="52"/>
    </location>
</feature>
<feature type="compositionally biased region" description="Low complexity" evidence="5">
    <location>
        <begin position="690"/>
        <end position="699"/>
    </location>
</feature>
<feature type="transmembrane region" description="Helical" evidence="6">
    <location>
        <begin position="78"/>
        <end position="99"/>
    </location>
</feature>
<dbReference type="PANTHER" id="PTHR12911:SF8">
    <property type="entry name" value="KLAROID PROTEIN-RELATED"/>
    <property type="match status" value="1"/>
</dbReference>
<evidence type="ECO:0000259" key="7">
    <source>
        <dbReference type="PROSITE" id="PS51469"/>
    </source>
</evidence>
<feature type="domain" description="SUN" evidence="7">
    <location>
        <begin position="576"/>
        <end position="798"/>
    </location>
</feature>
<comment type="subcellular location">
    <subcellularLocation>
        <location evidence="1">Membrane</location>
    </subcellularLocation>
</comment>
<keyword evidence="2 6" id="KW-0812">Transmembrane</keyword>
<dbReference type="EMBL" id="MCOG01000260">
    <property type="protein sequence ID" value="ORY21730.1"/>
    <property type="molecule type" value="Genomic_DNA"/>
</dbReference>